<dbReference type="HOGENOM" id="CLU_1157482_0_0_1"/>
<dbReference type="eggNOG" id="KOG1171">
    <property type="taxonomic scope" value="Eukaryota"/>
</dbReference>
<dbReference type="PhylomeDB" id="B4MWC9"/>
<dbReference type="Pfam" id="PF03638">
    <property type="entry name" value="TCR"/>
    <property type="match status" value="1"/>
</dbReference>
<dbReference type="PANTHER" id="PTHR12446:SF34">
    <property type="entry name" value="PROTEIN LIN-54 HOMOLOG"/>
    <property type="match status" value="1"/>
</dbReference>
<organism evidence="6 7">
    <name type="scientific">Drosophila willistoni</name>
    <name type="common">Fruit fly</name>
    <dbReference type="NCBI Taxonomy" id="7260"/>
    <lineage>
        <taxon>Eukaryota</taxon>
        <taxon>Metazoa</taxon>
        <taxon>Ecdysozoa</taxon>
        <taxon>Arthropoda</taxon>
        <taxon>Hexapoda</taxon>
        <taxon>Insecta</taxon>
        <taxon>Pterygota</taxon>
        <taxon>Neoptera</taxon>
        <taxon>Endopterygota</taxon>
        <taxon>Diptera</taxon>
        <taxon>Brachycera</taxon>
        <taxon>Muscomorpha</taxon>
        <taxon>Ephydroidea</taxon>
        <taxon>Drosophilidae</taxon>
        <taxon>Drosophila</taxon>
        <taxon>Sophophora</taxon>
    </lineage>
</organism>
<dbReference type="OrthoDB" id="6283463at2759"/>
<dbReference type="EMBL" id="CH963857">
    <property type="protein sequence ID" value="EDW75999.1"/>
    <property type="molecule type" value="Genomic_DNA"/>
</dbReference>
<dbReference type="GO" id="GO:0007283">
    <property type="term" value="P:spermatogenesis"/>
    <property type="evidence" value="ECO:0007669"/>
    <property type="project" value="EnsemblMetazoa"/>
</dbReference>
<dbReference type="STRING" id="7260.B4MWC9"/>
<evidence type="ECO:0000256" key="1">
    <source>
        <dbReference type="ARBA" id="ARBA00004123"/>
    </source>
</evidence>
<evidence type="ECO:0000259" key="5">
    <source>
        <dbReference type="PROSITE" id="PS51634"/>
    </source>
</evidence>
<dbReference type="GO" id="GO:0000785">
    <property type="term" value="C:chromatin"/>
    <property type="evidence" value="ECO:0007669"/>
    <property type="project" value="EnsemblMetazoa"/>
</dbReference>
<evidence type="ECO:0000256" key="2">
    <source>
        <dbReference type="ARBA" id="ARBA00007267"/>
    </source>
</evidence>
<gene>
    <name evidence="6" type="primary">Dwil\GK14905</name>
    <name evidence="6" type="ORF">Dwil_GK14905</name>
</gene>
<dbReference type="InParanoid" id="B4MWC9"/>
<accession>B4MWC9</accession>
<dbReference type="PANTHER" id="PTHR12446">
    <property type="entry name" value="TESMIN/TSO1-RELATED"/>
    <property type="match status" value="1"/>
</dbReference>
<dbReference type="PROSITE" id="PS51634">
    <property type="entry name" value="CRC"/>
    <property type="match status" value="1"/>
</dbReference>
<dbReference type="GO" id="GO:0090575">
    <property type="term" value="C:RNA polymerase II transcription regulator complex"/>
    <property type="evidence" value="ECO:0007669"/>
    <property type="project" value="EnsemblMetazoa"/>
</dbReference>
<dbReference type="SMART" id="SM01114">
    <property type="entry name" value="CXC"/>
    <property type="match status" value="1"/>
</dbReference>
<dbReference type="GO" id="GO:0045944">
    <property type="term" value="P:positive regulation of transcription by RNA polymerase II"/>
    <property type="evidence" value="ECO:0007669"/>
    <property type="project" value="EnsemblMetazoa"/>
</dbReference>
<dbReference type="FunCoup" id="B4MWC9">
    <property type="interactions" value="23"/>
</dbReference>
<sequence>MEKPAPSGTGKRSARGQAQQPTIKGCSCKRSQCIKNYCDCYQSMAVCSKHCRCIGCRNTQERKNVAPPPKATAAKRDRGAALTAKAAAAAAKVAKAATSQPVKVSGKSVITRVVSQPAPLPRKYTSATALVPSKAIEQSLIKAQQEPKVGVIEENSSGGTLKANASPGEAKATTTGEPVTVKKEPKEPKIKEPAGSKIFFRPINAALFDLMYVQAIEGEQMGLNEVHIGHLVFHELTRAINTILADRCLE</sequence>
<keyword evidence="7" id="KW-1185">Reference proteome</keyword>
<feature type="region of interest" description="Disordered" evidence="4">
    <location>
        <begin position="156"/>
        <end position="188"/>
    </location>
</feature>
<dbReference type="AlphaFoldDB" id="B4MWC9"/>
<name>B4MWC9_DROWI</name>
<evidence type="ECO:0000313" key="7">
    <source>
        <dbReference type="Proteomes" id="UP000007798"/>
    </source>
</evidence>
<keyword evidence="3" id="KW-0539">Nucleus</keyword>
<dbReference type="InterPro" id="IPR028307">
    <property type="entry name" value="Lin-54_fam"/>
</dbReference>
<comment type="similarity">
    <text evidence="2">Belongs to the lin-54 family.</text>
</comment>
<protein>
    <recommendedName>
        <fullName evidence="5">CRC domain-containing protein</fullName>
    </recommendedName>
</protein>
<dbReference type="SMR" id="B4MWC9"/>
<dbReference type="InterPro" id="IPR005172">
    <property type="entry name" value="CRC"/>
</dbReference>
<evidence type="ECO:0000313" key="6">
    <source>
        <dbReference type="EMBL" id="EDW75999.1"/>
    </source>
</evidence>
<dbReference type="InterPro" id="IPR033467">
    <property type="entry name" value="Tesmin/TSO1-like_CXC"/>
</dbReference>
<reference evidence="6 7" key="1">
    <citation type="journal article" date="2007" name="Nature">
        <title>Evolution of genes and genomes on the Drosophila phylogeny.</title>
        <authorList>
            <consortium name="Drosophila 12 Genomes Consortium"/>
            <person name="Clark A.G."/>
            <person name="Eisen M.B."/>
            <person name="Smith D.R."/>
            <person name="Bergman C.M."/>
            <person name="Oliver B."/>
            <person name="Markow T.A."/>
            <person name="Kaufman T.C."/>
            <person name="Kellis M."/>
            <person name="Gelbart W."/>
            <person name="Iyer V.N."/>
            <person name="Pollard D.A."/>
            <person name="Sackton T.B."/>
            <person name="Larracuente A.M."/>
            <person name="Singh N.D."/>
            <person name="Abad J.P."/>
            <person name="Abt D.N."/>
            <person name="Adryan B."/>
            <person name="Aguade M."/>
            <person name="Akashi H."/>
            <person name="Anderson W.W."/>
            <person name="Aquadro C.F."/>
            <person name="Ardell D.H."/>
            <person name="Arguello R."/>
            <person name="Artieri C.G."/>
            <person name="Barbash D.A."/>
            <person name="Barker D."/>
            <person name="Barsanti P."/>
            <person name="Batterham P."/>
            <person name="Batzoglou S."/>
            <person name="Begun D."/>
            <person name="Bhutkar A."/>
            <person name="Blanco E."/>
            <person name="Bosak S.A."/>
            <person name="Bradley R.K."/>
            <person name="Brand A.D."/>
            <person name="Brent M.R."/>
            <person name="Brooks A.N."/>
            <person name="Brown R.H."/>
            <person name="Butlin R.K."/>
            <person name="Caggese C."/>
            <person name="Calvi B.R."/>
            <person name="Bernardo de Carvalho A."/>
            <person name="Caspi A."/>
            <person name="Castrezana S."/>
            <person name="Celniker S.E."/>
            <person name="Chang J.L."/>
            <person name="Chapple C."/>
            <person name="Chatterji S."/>
            <person name="Chinwalla A."/>
            <person name="Civetta A."/>
            <person name="Clifton S.W."/>
            <person name="Comeron J.M."/>
            <person name="Costello J.C."/>
            <person name="Coyne J.A."/>
            <person name="Daub J."/>
            <person name="David R.G."/>
            <person name="Delcher A.L."/>
            <person name="Delehaunty K."/>
            <person name="Do C.B."/>
            <person name="Ebling H."/>
            <person name="Edwards K."/>
            <person name="Eickbush T."/>
            <person name="Evans J.D."/>
            <person name="Filipski A."/>
            <person name="Findeiss S."/>
            <person name="Freyhult E."/>
            <person name="Fulton L."/>
            <person name="Fulton R."/>
            <person name="Garcia A.C."/>
            <person name="Gardiner A."/>
            <person name="Garfield D.A."/>
            <person name="Garvin B.E."/>
            <person name="Gibson G."/>
            <person name="Gilbert D."/>
            <person name="Gnerre S."/>
            <person name="Godfrey J."/>
            <person name="Good R."/>
            <person name="Gotea V."/>
            <person name="Gravely B."/>
            <person name="Greenberg A.J."/>
            <person name="Griffiths-Jones S."/>
            <person name="Gross S."/>
            <person name="Guigo R."/>
            <person name="Gustafson E.A."/>
            <person name="Haerty W."/>
            <person name="Hahn M.W."/>
            <person name="Halligan D.L."/>
            <person name="Halpern A.L."/>
            <person name="Halter G.M."/>
            <person name="Han M.V."/>
            <person name="Heger A."/>
            <person name="Hillier L."/>
            <person name="Hinrichs A.S."/>
            <person name="Holmes I."/>
            <person name="Hoskins R.A."/>
            <person name="Hubisz M.J."/>
            <person name="Hultmark D."/>
            <person name="Huntley M.A."/>
            <person name="Jaffe D.B."/>
            <person name="Jagadeeshan S."/>
            <person name="Jeck W.R."/>
            <person name="Johnson J."/>
            <person name="Jones C.D."/>
            <person name="Jordan W.C."/>
            <person name="Karpen G.H."/>
            <person name="Kataoka E."/>
            <person name="Keightley P.D."/>
            <person name="Kheradpour P."/>
            <person name="Kirkness E.F."/>
            <person name="Koerich L.B."/>
            <person name="Kristiansen K."/>
            <person name="Kudrna D."/>
            <person name="Kulathinal R.J."/>
            <person name="Kumar S."/>
            <person name="Kwok R."/>
            <person name="Lander E."/>
            <person name="Langley C.H."/>
            <person name="Lapoint R."/>
            <person name="Lazzaro B.P."/>
            <person name="Lee S.J."/>
            <person name="Levesque L."/>
            <person name="Li R."/>
            <person name="Lin C.F."/>
            <person name="Lin M.F."/>
            <person name="Lindblad-Toh K."/>
            <person name="Llopart A."/>
            <person name="Long M."/>
            <person name="Low L."/>
            <person name="Lozovsky E."/>
            <person name="Lu J."/>
            <person name="Luo M."/>
            <person name="Machado C.A."/>
            <person name="Makalowski W."/>
            <person name="Marzo M."/>
            <person name="Matsuda M."/>
            <person name="Matzkin L."/>
            <person name="McAllister B."/>
            <person name="McBride C.S."/>
            <person name="McKernan B."/>
            <person name="McKernan K."/>
            <person name="Mendez-Lago M."/>
            <person name="Minx P."/>
            <person name="Mollenhauer M.U."/>
            <person name="Montooth K."/>
            <person name="Mount S.M."/>
            <person name="Mu X."/>
            <person name="Myers E."/>
            <person name="Negre B."/>
            <person name="Newfeld S."/>
            <person name="Nielsen R."/>
            <person name="Noor M.A."/>
            <person name="O'Grady P."/>
            <person name="Pachter L."/>
            <person name="Papaceit M."/>
            <person name="Parisi M.J."/>
            <person name="Parisi M."/>
            <person name="Parts L."/>
            <person name="Pedersen J.S."/>
            <person name="Pesole G."/>
            <person name="Phillippy A.M."/>
            <person name="Ponting C.P."/>
            <person name="Pop M."/>
            <person name="Porcelli D."/>
            <person name="Powell J.R."/>
            <person name="Prohaska S."/>
            <person name="Pruitt K."/>
            <person name="Puig M."/>
            <person name="Quesneville H."/>
            <person name="Ram K.R."/>
            <person name="Rand D."/>
            <person name="Rasmussen M.D."/>
            <person name="Reed L.K."/>
            <person name="Reenan R."/>
            <person name="Reily A."/>
            <person name="Remington K.A."/>
            <person name="Rieger T.T."/>
            <person name="Ritchie M.G."/>
            <person name="Robin C."/>
            <person name="Rogers Y.H."/>
            <person name="Rohde C."/>
            <person name="Rozas J."/>
            <person name="Rubenfield M.J."/>
            <person name="Ruiz A."/>
            <person name="Russo S."/>
            <person name="Salzberg S.L."/>
            <person name="Sanchez-Gracia A."/>
            <person name="Saranga D.J."/>
            <person name="Sato H."/>
            <person name="Schaeffer S.W."/>
            <person name="Schatz M.C."/>
            <person name="Schlenke T."/>
            <person name="Schwartz R."/>
            <person name="Segarra C."/>
            <person name="Singh R.S."/>
            <person name="Sirot L."/>
            <person name="Sirota M."/>
            <person name="Sisneros N.B."/>
            <person name="Smith C.D."/>
            <person name="Smith T.F."/>
            <person name="Spieth J."/>
            <person name="Stage D.E."/>
            <person name="Stark A."/>
            <person name="Stephan W."/>
            <person name="Strausberg R.L."/>
            <person name="Strempel S."/>
            <person name="Sturgill D."/>
            <person name="Sutton G."/>
            <person name="Sutton G.G."/>
            <person name="Tao W."/>
            <person name="Teichmann S."/>
            <person name="Tobari Y.N."/>
            <person name="Tomimura Y."/>
            <person name="Tsolas J.M."/>
            <person name="Valente V.L."/>
            <person name="Venter E."/>
            <person name="Venter J.C."/>
            <person name="Vicario S."/>
            <person name="Vieira F.G."/>
            <person name="Vilella A.J."/>
            <person name="Villasante A."/>
            <person name="Walenz B."/>
            <person name="Wang J."/>
            <person name="Wasserman M."/>
            <person name="Watts T."/>
            <person name="Wilson D."/>
            <person name="Wilson R.K."/>
            <person name="Wing R.A."/>
            <person name="Wolfner M.F."/>
            <person name="Wong A."/>
            <person name="Wong G.K."/>
            <person name="Wu C.I."/>
            <person name="Wu G."/>
            <person name="Yamamoto D."/>
            <person name="Yang H.P."/>
            <person name="Yang S.P."/>
            <person name="Yorke J.A."/>
            <person name="Yoshida K."/>
            <person name="Zdobnov E."/>
            <person name="Zhang P."/>
            <person name="Zhang Y."/>
            <person name="Zimin A.V."/>
            <person name="Baldwin J."/>
            <person name="Abdouelleil A."/>
            <person name="Abdulkadir J."/>
            <person name="Abebe A."/>
            <person name="Abera B."/>
            <person name="Abreu J."/>
            <person name="Acer S.C."/>
            <person name="Aftuck L."/>
            <person name="Alexander A."/>
            <person name="An P."/>
            <person name="Anderson E."/>
            <person name="Anderson S."/>
            <person name="Arachi H."/>
            <person name="Azer M."/>
            <person name="Bachantsang P."/>
            <person name="Barry A."/>
            <person name="Bayul T."/>
            <person name="Berlin A."/>
            <person name="Bessette D."/>
            <person name="Bloom T."/>
            <person name="Blye J."/>
            <person name="Boguslavskiy L."/>
            <person name="Bonnet C."/>
            <person name="Boukhgalter B."/>
            <person name="Bourzgui I."/>
            <person name="Brown A."/>
            <person name="Cahill P."/>
            <person name="Channer S."/>
            <person name="Cheshatsang Y."/>
            <person name="Chuda L."/>
            <person name="Citroen M."/>
            <person name="Collymore A."/>
            <person name="Cooke P."/>
            <person name="Costello M."/>
            <person name="D'Aco K."/>
            <person name="Daza R."/>
            <person name="De Haan G."/>
            <person name="DeGray S."/>
            <person name="DeMaso C."/>
            <person name="Dhargay N."/>
            <person name="Dooley K."/>
            <person name="Dooley E."/>
            <person name="Doricent M."/>
            <person name="Dorje P."/>
            <person name="Dorjee K."/>
            <person name="Dupes A."/>
            <person name="Elong R."/>
            <person name="Falk J."/>
            <person name="Farina A."/>
            <person name="Faro S."/>
            <person name="Ferguson D."/>
            <person name="Fisher S."/>
            <person name="Foley C.D."/>
            <person name="Franke A."/>
            <person name="Friedrich D."/>
            <person name="Gadbois L."/>
            <person name="Gearin G."/>
            <person name="Gearin C.R."/>
            <person name="Giannoukos G."/>
            <person name="Goode T."/>
            <person name="Graham J."/>
            <person name="Grandbois E."/>
            <person name="Grewal S."/>
            <person name="Gyaltsen K."/>
            <person name="Hafez N."/>
            <person name="Hagos B."/>
            <person name="Hall J."/>
            <person name="Henson C."/>
            <person name="Hollinger A."/>
            <person name="Honan T."/>
            <person name="Huard M.D."/>
            <person name="Hughes L."/>
            <person name="Hurhula B."/>
            <person name="Husby M.E."/>
            <person name="Kamat A."/>
            <person name="Kanga B."/>
            <person name="Kashin S."/>
            <person name="Khazanovich D."/>
            <person name="Kisner P."/>
            <person name="Lance K."/>
            <person name="Lara M."/>
            <person name="Lee W."/>
            <person name="Lennon N."/>
            <person name="Letendre F."/>
            <person name="LeVine R."/>
            <person name="Lipovsky A."/>
            <person name="Liu X."/>
            <person name="Liu J."/>
            <person name="Liu S."/>
            <person name="Lokyitsang T."/>
            <person name="Lokyitsang Y."/>
            <person name="Lubonja R."/>
            <person name="Lui A."/>
            <person name="MacDonald P."/>
            <person name="Magnisalis V."/>
            <person name="Maru K."/>
            <person name="Matthews C."/>
            <person name="McCusker W."/>
            <person name="McDonough S."/>
            <person name="Mehta T."/>
            <person name="Meldrim J."/>
            <person name="Meneus L."/>
            <person name="Mihai O."/>
            <person name="Mihalev A."/>
            <person name="Mihova T."/>
            <person name="Mittelman R."/>
            <person name="Mlenga V."/>
            <person name="Montmayeur A."/>
            <person name="Mulrain L."/>
            <person name="Navidi A."/>
            <person name="Naylor J."/>
            <person name="Negash T."/>
            <person name="Nguyen T."/>
            <person name="Nguyen N."/>
            <person name="Nicol R."/>
            <person name="Norbu C."/>
            <person name="Norbu N."/>
            <person name="Novod N."/>
            <person name="O'Neill B."/>
            <person name="Osman S."/>
            <person name="Markiewicz E."/>
            <person name="Oyono O.L."/>
            <person name="Patti C."/>
            <person name="Phunkhang P."/>
            <person name="Pierre F."/>
            <person name="Priest M."/>
            <person name="Raghuraman S."/>
            <person name="Rege F."/>
            <person name="Reyes R."/>
            <person name="Rise C."/>
            <person name="Rogov P."/>
            <person name="Ross K."/>
            <person name="Ryan E."/>
            <person name="Settipalli S."/>
            <person name="Shea T."/>
            <person name="Sherpa N."/>
            <person name="Shi L."/>
            <person name="Shih D."/>
            <person name="Sparrow T."/>
            <person name="Spaulding J."/>
            <person name="Stalker J."/>
            <person name="Stange-Thomann N."/>
            <person name="Stavropoulos S."/>
            <person name="Stone C."/>
            <person name="Strader C."/>
            <person name="Tesfaye S."/>
            <person name="Thomson T."/>
            <person name="Thoulutsang Y."/>
            <person name="Thoulutsang D."/>
            <person name="Topham K."/>
            <person name="Topping I."/>
            <person name="Tsamla T."/>
            <person name="Vassiliev H."/>
            <person name="Vo A."/>
            <person name="Wangchuk T."/>
            <person name="Wangdi T."/>
            <person name="Weiand M."/>
            <person name="Wilkinson J."/>
            <person name="Wilson A."/>
            <person name="Yadav S."/>
            <person name="Young G."/>
            <person name="Yu Q."/>
            <person name="Zembek L."/>
            <person name="Zhong D."/>
            <person name="Zimmer A."/>
            <person name="Zwirko Z."/>
            <person name="Jaffe D.B."/>
            <person name="Alvarez P."/>
            <person name="Brockman W."/>
            <person name="Butler J."/>
            <person name="Chin C."/>
            <person name="Gnerre S."/>
            <person name="Grabherr M."/>
            <person name="Kleber M."/>
            <person name="Mauceli E."/>
            <person name="MacCallum I."/>
        </authorList>
    </citation>
    <scope>NUCLEOTIDE SEQUENCE [LARGE SCALE GENOMIC DNA]</scope>
    <source>
        <strain evidence="7">Tucson 14030-0811.24</strain>
    </source>
</reference>
<feature type="domain" description="CRC" evidence="5">
    <location>
        <begin position="1"/>
        <end position="61"/>
    </location>
</feature>
<dbReference type="KEGG" id="dwi:6642636"/>
<dbReference type="GO" id="GO:0007141">
    <property type="term" value="P:male meiosis I"/>
    <property type="evidence" value="ECO:0007669"/>
    <property type="project" value="EnsemblMetazoa"/>
</dbReference>
<comment type="subcellular location">
    <subcellularLocation>
        <location evidence="1">Nucleus</location>
    </subcellularLocation>
</comment>
<evidence type="ECO:0000256" key="3">
    <source>
        <dbReference type="ARBA" id="ARBA00023242"/>
    </source>
</evidence>
<dbReference type="Proteomes" id="UP000007798">
    <property type="component" value="Unassembled WGS sequence"/>
</dbReference>
<dbReference type="OMA" id="CDCYQSM"/>
<proteinExistence type="inferred from homology"/>
<evidence type="ECO:0000256" key="4">
    <source>
        <dbReference type="SAM" id="MobiDB-lite"/>
    </source>
</evidence>